<organism evidence="6 7">
    <name type="scientific">Sphingomonas lenta</name>
    <dbReference type="NCBI Taxonomy" id="1141887"/>
    <lineage>
        <taxon>Bacteria</taxon>
        <taxon>Pseudomonadati</taxon>
        <taxon>Pseudomonadota</taxon>
        <taxon>Alphaproteobacteria</taxon>
        <taxon>Sphingomonadales</taxon>
        <taxon>Sphingomonadaceae</taxon>
        <taxon>Sphingomonas</taxon>
    </lineage>
</organism>
<feature type="transmembrane region" description="Helical" evidence="5">
    <location>
        <begin position="315"/>
        <end position="334"/>
    </location>
</feature>
<keyword evidence="2 5" id="KW-0812">Transmembrane</keyword>
<feature type="transmembrane region" description="Helical" evidence="5">
    <location>
        <begin position="110"/>
        <end position="134"/>
    </location>
</feature>
<comment type="caution">
    <text evidence="6">The sequence shown here is derived from an EMBL/GenBank/DDBJ whole genome shotgun (WGS) entry which is preliminary data.</text>
</comment>
<evidence type="ECO:0000256" key="4">
    <source>
        <dbReference type="ARBA" id="ARBA00023136"/>
    </source>
</evidence>
<dbReference type="EMBL" id="NSLI01000005">
    <property type="protein sequence ID" value="PAX06720.1"/>
    <property type="molecule type" value="Genomic_DNA"/>
</dbReference>
<evidence type="ECO:0000313" key="7">
    <source>
        <dbReference type="Proteomes" id="UP000218151"/>
    </source>
</evidence>
<gene>
    <name evidence="6" type="ORF">CKY28_16465</name>
</gene>
<evidence type="ECO:0000256" key="5">
    <source>
        <dbReference type="SAM" id="Phobius"/>
    </source>
</evidence>
<evidence type="ECO:0000256" key="2">
    <source>
        <dbReference type="ARBA" id="ARBA00022692"/>
    </source>
</evidence>
<dbReference type="GO" id="GO:0015179">
    <property type="term" value="F:L-amino acid transmembrane transporter activity"/>
    <property type="evidence" value="ECO:0007669"/>
    <property type="project" value="TreeGrafter"/>
</dbReference>
<reference evidence="7" key="1">
    <citation type="submission" date="2017-09" db="EMBL/GenBank/DDBJ databases">
        <authorList>
            <person name="Feng G."/>
            <person name="Zhu H."/>
        </authorList>
    </citation>
    <scope>NUCLEOTIDE SEQUENCE [LARGE SCALE GENOMIC DNA]</scope>
    <source>
        <strain evidence="7">1PNM-20</strain>
    </source>
</reference>
<feature type="transmembrane region" description="Helical" evidence="5">
    <location>
        <begin position="346"/>
        <end position="364"/>
    </location>
</feature>
<proteinExistence type="predicted"/>
<feature type="transmembrane region" description="Helical" evidence="5">
    <location>
        <begin position="181"/>
        <end position="204"/>
    </location>
</feature>
<dbReference type="InterPro" id="IPR002293">
    <property type="entry name" value="AA/rel_permease1"/>
</dbReference>
<feature type="transmembrane region" description="Helical" evidence="5">
    <location>
        <begin position="258"/>
        <end position="279"/>
    </location>
</feature>
<evidence type="ECO:0000256" key="3">
    <source>
        <dbReference type="ARBA" id="ARBA00022989"/>
    </source>
</evidence>
<name>A0A2A2SC05_9SPHN</name>
<dbReference type="InterPro" id="IPR050598">
    <property type="entry name" value="AminoAcid_Transporter"/>
</dbReference>
<dbReference type="OrthoDB" id="9762947at2"/>
<dbReference type="PIRSF" id="PIRSF006060">
    <property type="entry name" value="AA_transporter"/>
    <property type="match status" value="1"/>
</dbReference>
<feature type="transmembrane region" description="Helical" evidence="5">
    <location>
        <begin position="146"/>
        <end position="166"/>
    </location>
</feature>
<sequence>MRDRDAIAITVGIVLGAGIFRTPSLVAGGVSDGVALMLVWAAGALIAFIGALCYAELASAHPDAGGDYHFLRRAFGERLAFLYAWARLAVIQTGSVAVLAFVFGDYLSQLLPLGSASSALYAALAVVAITAVNWIGVRQGARAQNWLTLIEVSGLILVIAAGLLFAPEAAPAAPASAQESLLGLVMVFVLLTYGGWNEAAYVSAELRGGTRSIPRVLFLSLLALAVLYLLANLAYLRALGLPGMAGSQAVAADVMRAAFGPSGGALIAVAVAVAALTSANATVITGARSAYALGRDVPALGALGRWHGPSGSPRNALVTQGIIALLLIIAGGFARDGFRLAVDYTLPVFWFFFLLVGVSLFVLRRREPDAPRPFRVPLYPLTPLLFCAVNAYLLWSSLAYTGWGALVGVLVVAVGGVLLLYLRTRSPAPEVSR</sequence>
<keyword evidence="3 5" id="KW-1133">Transmembrane helix</keyword>
<protein>
    <submittedName>
        <fullName evidence="6">Amino acid permease</fullName>
    </submittedName>
</protein>
<comment type="subcellular location">
    <subcellularLocation>
        <location evidence="1">Membrane</location>
        <topology evidence="1">Multi-pass membrane protein</topology>
    </subcellularLocation>
</comment>
<dbReference type="PANTHER" id="PTHR11785:SF512">
    <property type="entry name" value="SOBREMESA, ISOFORM B"/>
    <property type="match status" value="1"/>
</dbReference>
<dbReference type="AlphaFoldDB" id="A0A2A2SC05"/>
<dbReference type="GO" id="GO:0016020">
    <property type="term" value="C:membrane"/>
    <property type="evidence" value="ECO:0007669"/>
    <property type="project" value="UniProtKB-SubCell"/>
</dbReference>
<feature type="transmembrane region" description="Helical" evidence="5">
    <location>
        <begin position="401"/>
        <end position="422"/>
    </location>
</feature>
<keyword evidence="7" id="KW-1185">Reference proteome</keyword>
<feature type="transmembrane region" description="Helical" evidence="5">
    <location>
        <begin position="79"/>
        <end position="104"/>
    </location>
</feature>
<dbReference type="PANTHER" id="PTHR11785">
    <property type="entry name" value="AMINO ACID TRANSPORTER"/>
    <property type="match status" value="1"/>
</dbReference>
<keyword evidence="4 5" id="KW-0472">Membrane</keyword>
<feature type="transmembrane region" description="Helical" evidence="5">
    <location>
        <begin position="376"/>
        <end position="395"/>
    </location>
</feature>
<dbReference type="Pfam" id="PF13520">
    <property type="entry name" value="AA_permease_2"/>
    <property type="match status" value="1"/>
</dbReference>
<dbReference type="Proteomes" id="UP000218151">
    <property type="component" value="Unassembled WGS sequence"/>
</dbReference>
<evidence type="ECO:0000313" key="6">
    <source>
        <dbReference type="EMBL" id="PAX06720.1"/>
    </source>
</evidence>
<feature type="transmembrane region" description="Helical" evidence="5">
    <location>
        <begin position="216"/>
        <end position="238"/>
    </location>
</feature>
<accession>A0A2A2SC05</accession>
<evidence type="ECO:0000256" key="1">
    <source>
        <dbReference type="ARBA" id="ARBA00004141"/>
    </source>
</evidence>
<feature type="transmembrane region" description="Helical" evidence="5">
    <location>
        <begin position="38"/>
        <end position="58"/>
    </location>
</feature>
<dbReference type="Gene3D" id="1.20.1740.10">
    <property type="entry name" value="Amino acid/polyamine transporter I"/>
    <property type="match status" value="1"/>
</dbReference>